<evidence type="ECO:0000256" key="6">
    <source>
        <dbReference type="ARBA" id="ARBA00022827"/>
    </source>
</evidence>
<keyword evidence="4" id="KW-0101">Branched-chain amino acid catabolism</keyword>
<dbReference type="InterPro" id="IPR006091">
    <property type="entry name" value="Acyl-CoA_Oxase/DH_mid-dom"/>
</dbReference>
<protein>
    <submittedName>
        <fullName evidence="12">Acyl-CoA dehydrogenase</fullName>
    </submittedName>
</protein>
<dbReference type="FunFam" id="2.40.110.10:FF:000001">
    <property type="entry name" value="Acyl-CoA dehydrogenase, mitochondrial"/>
    <property type="match status" value="1"/>
</dbReference>
<dbReference type="FunFam" id="1.20.140.10:FF:000001">
    <property type="entry name" value="Acyl-CoA dehydrogenase"/>
    <property type="match status" value="1"/>
</dbReference>
<evidence type="ECO:0000259" key="11">
    <source>
        <dbReference type="Pfam" id="PF02771"/>
    </source>
</evidence>
<dbReference type="Pfam" id="PF02770">
    <property type="entry name" value="Acyl-CoA_dh_M"/>
    <property type="match status" value="1"/>
</dbReference>
<dbReference type="InterPro" id="IPR006089">
    <property type="entry name" value="Acyl-CoA_DH_CS"/>
</dbReference>
<evidence type="ECO:0000259" key="9">
    <source>
        <dbReference type="Pfam" id="PF00441"/>
    </source>
</evidence>
<dbReference type="InterPro" id="IPR036250">
    <property type="entry name" value="AcylCo_DH-like_C"/>
</dbReference>
<feature type="domain" description="Acyl-CoA oxidase/dehydrogenase middle" evidence="10">
    <location>
        <begin position="124"/>
        <end position="218"/>
    </location>
</feature>
<dbReference type="GO" id="GO:0009083">
    <property type="term" value="P:branched-chain amino acid catabolic process"/>
    <property type="evidence" value="ECO:0007669"/>
    <property type="project" value="UniProtKB-KW"/>
</dbReference>
<dbReference type="Pfam" id="PF02771">
    <property type="entry name" value="Acyl-CoA_dh_N"/>
    <property type="match status" value="1"/>
</dbReference>
<evidence type="ECO:0000256" key="5">
    <source>
        <dbReference type="ARBA" id="ARBA00022630"/>
    </source>
</evidence>
<evidence type="ECO:0000313" key="12">
    <source>
        <dbReference type="EMBL" id="PSR31021.1"/>
    </source>
</evidence>
<dbReference type="InterPro" id="IPR046373">
    <property type="entry name" value="Acyl-CoA_Oxase/DH_mid-dom_sf"/>
</dbReference>
<dbReference type="Pfam" id="PF00441">
    <property type="entry name" value="Acyl-CoA_dh_1"/>
    <property type="match status" value="1"/>
</dbReference>
<dbReference type="SUPFAM" id="SSF47203">
    <property type="entry name" value="Acyl-CoA dehydrogenase C-terminal domain-like"/>
    <property type="match status" value="1"/>
</dbReference>
<gene>
    <name evidence="12" type="ORF">C7B43_04005</name>
</gene>
<dbReference type="PANTHER" id="PTHR43884:SF12">
    <property type="entry name" value="ISOVALERYL-COA DEHYDROGENASE, MITOCHONDRIAL-RELATED"/>
    <property type="match status" value="1"/>
</dbReference>
<feature type="domain" description="Acyl-CoA dehydrogenase/oxidase N-terminal" evidence="11">
    <location>
        <begin position="8"/>
        <end position="119"/>
    </location>
</feature>
<dbReference type="EMBL" id="PXYT01000005">
    <property type="protein sequence ID" value="PSR31021.1"/>
    <property type="molecule type" value="Genomic_DNA"/>
</dbReference>
<comment type="caution">
    <text evidence="12">The sequence shown here is derived from an EMBL/GenBank/DDBJ whole genome shotgun (WGS) entry which is preliminary data.</text>
</comment>
<dbReference type="PROSITE" id="PS00072">
    <property type="entry name" value="ACYL_COA_DH_1"/>
    <property type="match status" value="1"/>
</dbReference>
<evidence type="ECO:0000256" key="2">
    <source>
        <dbReference type="ARBA" id="ARBA00005109"/>
    </source>
</evidence>
<dbReference type="Gene3D" id="1.20.140.10">
    <property type="entry name" value="Butyryl-CoA Dehydrogenase, subunit A, domain 3"/>
    <property type="match status" value="1"/>
</dbReference>
<evidence type="ECO:0000256" key="7">
    <source>
        <dbReference type="ARBA" id="ARBA00023002"/>
    </source>
</evidence>
<comment type="pathway">
    <text evidence="2">Amino-acid degradation; L-valine degradation.</text>
</comment>
<dbReference type="InterPro" id="IPR009100">
    <property type="entry name" value="AcylCoA_DH/oxidase_NM_dom_sf"/>
</dbReference>
<accession>A0A2T2X929</accession>
<keyword evidence="7 8" id="KW-0560">Oxidoreductase</keyword>
<keyword evidence="5 8" id="KW-0285">Flavoprotein</keyword>
<sequence>MRSWLFQEEHDLFRRTVRHFLEQEIAPAIDLCETRGSVPREIFRKVGQQGYLGIPFPESVGGLGGDILSQAVWIEELCRLGSGGIAAALTAQTVIALTPIWRWGSEMQKQQYLNPGIRGDKIFALAVTEPDAGSDVAAIRTTAYKKPGGYLLKGSKLFITNGTQADVVVVAAKTSPDKGRKGISLFLVDSRWAGFRVGRRLEKLGWRASDTAELFFDGIMIPQDHLLGECNRGFYYLIDEGFVYERIAMALSAVSLAERALSDASRYAQEREQFGRHLAEFQVIRHKLVDMALDLVKARRLTYRALYLFAKDDDAKIAAAMAKAYAGEMARRVTDDALQIFGGNGYMMDYPLQRYWRDARILSIGGGATEVMYDIVAKSVLQEGRKTDGGRDGS</sequence>
<dbReference type="InterPro" id="IPR037069">
    <property type="entry name" value="AcylCoA_DH/ox_N_sf"/>
</dbReference>
<evidence type="ECO:0000256" key="8">
    <source>
        <dbReference type="RuleBase" id="RU362125"/>
    </source>
</evidence>
<keyword evidence="6 8" id="KW-0274">FAD</keyword>
<proteinExistence type="inferred from homology"/>
<dbReference type="AlphaFoldDB" id="A0A2T2X929"/>
<dbReference type="Proteomes" id="UP000242699">
    <property type="component" value="Unassembled WGS sequence"/>
</dbReference>
<name>A0A2T2X929_9FIRM</name>
<dbReference type="GO" id="GO:0003995">
    <property type="term" value="F:acyl-CoA dehydrogenase activity"/>
    <property type="evidence" value="ECO:0007669"/>
    <property type="project" value="InterPro"/>
</dbReference>
<dbReference type="GO" id="GO:0050660">
    <property type="term" value="F:flavin adenine dinucleotide binding"/>
    <property type="evidence" value="ECO:0007669"/>
    <property type="project" value="InterPro"/>
</dbReference>
<dbReference type="Gene3D" id="1.10.540.10">
    <property type="entry name" value="Acyl-CoA dehydrogenase/oxidase, N-terminal domain"/>
    <property type="match status" value="1"/>
</dbReference>
<dbReference type="PROSITE" id="PS00073">
    <property type="entry name" value="ACYL_COA_DH_2"/>
    <property type="match status" value="1"/>
</dbReference>
<evidence type="ECO:0000256" key="3">
    <source>
        <dbReference type="ARBA" id="ARBA00009347"/>
    </source>
</evidence>
<comment type="cofactor">
    <cofactor evidence="1 8">
        <name>FAD</name>
        <dbReference type="ChEBI" id="CHEBI:57692"/>
    </cofactor>
</comment>
<evidence type="ECO:0000259" key="10">
    <source>
        <dbReference type="Pfam" id="PF02770"/>
    </source>
</evidence>
<evidence type="ECO:0000256" key="4">
    <source>
        <dbReference type="ARBA" id="ARBA00022456"/>
    </source>
</evidence>
<reference evidence="12 13" key="1">
    <citation type="journal article" date="2014" name="BMC Genomics">
        <title>Comparison of environmental and isolate Sulfobacillus genomes reveals diverse carbon, sulfur, nitrogen, and hydrogen metabolisms.</title>
        <authorList>
            <person name="Justice N.B."/>
            <person name="Norman A."/>
            <person name="Brown C.T."/>
            <person name="Singh A."/>
            <person name="Thomas B.C."/>
            <person name="Banfield J.F."/>
        </authorList>
    </citation>
    <scope>NUCLEOTIDE SEQUENCE [LARGE SCALE GENOMIC DNA]</scope>
    <source>
        <strain evidence="12">AMDSBA1</strain>
    </source>
</reference>
<evidence type="ECO:0000313" key="13">
    <source>
        <dbReference type="Proteomes" id="UP000242699"/>
    </source>
</evidence>
<comment type="similarity">
    <text evidence="3 8">Belongs to the acyl-CoA dehydrogenase family.</text>
</comment>
<dbReference type="InterPro" id="IPR013786">
    <property type="entry name" value="AcylCoA_DH/ox_N"/>
</dbReference>
<dbReference type="PIRSF" id="PIRSF016578">
    <property type="entry name" value="HsaA"/>
    <property type="match status" value="1"/>
</dbReference>
<feature type="domain" description="Acyl-CoA dehydrogenase/oxidase C-terminal" evidence="9">
    <location>
        <begin position="231"/>
        <end position="381"/>
    </location>
</feature>
<dbReference type="InterPro" id="IPR009075">
    <property type="entry name" value="AcylCo_DH/oxidase_C"/>
</dbReference>
<dbReference type="PANTHER" id="PTHR43884">
    <property type="entry name" value="ACYL-COA DEHYDROGENASE"/>
    <property type="match status" value="1"/>
</dbReference>
<evidence type="ECO:0000256" key="1">
    <source>
        <dbReference type="ARBA" id="ARBA00001974"/>
    </source>
</evidence>
<dbReference type="Gene3D" id="2.40.110.10">
    <property type="entry name" value="Butyryl-CoA Dehydrogenase, subunit A, domain 2"/>
    <property type="match status" value="1"/>
</dbReference>
<organism evidence="12 13">
    <name type="scientific">Sulfobacillus benefaciens</name>
    <dbReference type="NCBI Taxonomy" id="453960"/>
    <lineage>
        <taxon>Bacteria</taxon>
        <taxon>Bacillati</taxon>
        <taxon>Bacillota</taxon>
        <taxon>Clostridia</taxon>
        <taxon>Eubacteriales</taxon>
        <taxon>Clostridiales Family XVII. Incertae Sedis</taxon>
        <taxon>Sulfobacillus</taxon>
    </lineage>
</organism>
<dbReference type="SUPFAM" id="SSF56645">
    <property type="entry name" value="Acyl-CoA dehydrogenase NM domain-like"/>
    <property type="match status" value="1"/>
</dbReference>